<feature type="non-terminal residue" evidence="2">
    <location>
        <position position="487"/>
    </location>
</feature>
<evidence type="ECO:0000313" key="2">
    <source>
        <dbReference type="EMBL" id="KAK0639687.1"/>
    </source>
</evidence>
<reference evidence="2" key="1">
    <citation type="submission" date="2023-06" db="EMBL/GenBank/DDBJ databases">
        <title>Genome-scale phylogeny and comparative genomics of the fungal order Sordariales.</title>
        <authorList>
            <consortium name="Lawrence Berkeley National Laboratory"/>
            <person name="Hensen N."/>
            <person name="Bonometti L."/>
            <person name="Westerberg I."/>
            <person name="Brannstrom I.O."/>
            <person name="Guillou S."/>
            <person name="Cros-Aarteil S."/>
            <person name="Calhoun S."/>
            <person name="Haridas S."/>
            <person name="Kuo A."/>
            <person name="Mondo S."/>
            <person name="Pangilinan J."/>
            <person name="Riley R."/>
            <person name="Labutti K."/>
            <person name="Andreopoulos B."/>
            <person name="Lipzen A."/>
            <person name="Chen C."/>
            <person name="Yanf M."/>
            <person name="Daum C."/>
            <person name="Ng V."/>
            <person name="Clum A."/>
            <person name="Steindorff A."/>
            <person name="Ohm R."/>
            <person name="Martin F."/>
            <person name="Silar P."/>
            <person name="Natvig D."/>
            <person name="Lalanne C."/>
            <person name="Gautier V."/>
            <person name="Ament-Velasquez S.L."/>
            <person name="Kruys A."/>
            <person name="Hutchinson M.I."/>
            <person name="Powell A.J."/>
            <person name="Barry K."/>
            <person name="Miller A.N."/>
            <person name="Grigoriev I.V."/>
            <person name="Debuchy R."/>
            <person name="Gladieux P."/>
            <person name="Thoren M.H."/>
            <person name="Johannesson H."/>
        </authorList>
    </citation>
    <scope>NUCLEOTIDE SEQUENCE</scope>
    <source>
        <strain evidence="2">SMH2532-1</strain>
    </source>
</reference>
<gene>
    <name evidence="2" type="ORF">B0T16DRAFT_312968</name>
</gene>
<comment type="caution">
    <text evidence="2">The sequence shown here is derived from an EMBL/GenBank/DDBJ whole genome shotgun (WGS) entry which is preliminary data.</text>
</comment>
<name>A0AA39XUJ8_9PEZI</name>
<dbReference type="AlphaFoldDB" id="A0AA39XUJ8"/>
<evidence type="ECO:0000256" key="1">
    <source>
        <dbReference type="SAM" id="Phobius"/>
    </source>
</evidence>
<keyword evidence="3" id="KW-1185">Reference proteome</keyword>
<feature type="transmembrane region" description="Helical" evidence="1">
    <location>
        <begin position="83"/>
        <end position="102"/>
    </location>
</feature>
<feature type="transmembrane region" description="Helical" evidence="1">
    <location>
        <begin position="446"/>
        <end position="470"/>
    </location>
</feature>
<keyword evidence="1" id="KW-0812">Transmembrane</keyword>
<keyword evidence="1" id="KW-1133">Transmembrane helix</keyword>
<feature type="non-terminal residue" evidence="2">
    <location>
        <position position="1"/>
    </location>
</feature>
<dbReference type="EMBL" id="JAULSV010000007">
    <property type="protein sequence ID" value="KAK0639687.1"/>
    <property type="molecule type" value="Genomic_DNA"/>
</dbReference>
<organism evidence="2 3">
    <name type="scientific">Cercophora newfieldiana</name>
    <dbReference type="NCBI Taxonomy" id="92897"/>
    <lineage>
        <taxon>Eukaryota</taxon>
        <taxon>Fungi</taxon>
        <taxon>Dikarya</taxon>
        <taxon>Ascomycota</taxon>
        <taxon>Pezizomycotina</taxon>
        <taxon>Sordariomycetes</taxon>
        <taxon>Sordariomycetidae</taxon>
        <taxon>Sordariales</taxon>
        <taxon>Lasiosphaeriaceae</taxon>
        <taxon>Cercophora</taxon>
    </lineage>
</organism>
<feature type="transmembrane region" description="Helical" evidence="1">
    <location>
        <begin position="39"/>
        <end position="62"/>
    </location>
</feature>
<keyword evidence="1" id="KW-0472">Membrane</keyword>
<accession>A0AA39XUJ8</accession>
<dbReference type="Proteomes" id="UP001174936">
    <property type="component" value="Unassembled WGS sequence"/>
</dbReference>
<sequence>SFIACFIFTLLYCLFIYHVLIRGKPQVGVIMFDGTTSNLLISIFSQFFVLLCDAVVAATGWLSTFRLASVTGFRDLWCNFSRLLIPVLGLLFGSATFDYHFVPSDITKDVYAGLVPIDIRLLSNVRTADLWVYFQAFTSILLGHPRYSVPISMASCQTQTNNCKSFLLPGGLEMARQYAPSLNQTLFNGGIFNTTEAIRIDASRGLALSFEHIGPSYEFNWSTECIFPDLVATDGSNERPDRVQLCVHQASDSSVIAGWTSCPEQIWQNDACHANTSWMRRPMPWTVKLTASYQSVTVTYDRVNGSIIDHRAIPAPASTPKELLDVPLSAVDYLALWRKILIPPANTSTSDLVTTKINSILYDITWLHRTYEVTFPDQKDAPLTYLSNFLAVPLQFGVVAVEFANYTVPKGIVDAFLGGKGFLLPEELRTVAVGGHSTTRLAIKEWTGWVFIGGAVGMLVLAAVGIGWVLSRPIKGIGRSGIPELDI</sequence>
<proteinExistence type="predicted"/>
<evidence type="ECO:0000313" key="3">
    <source>
        <dbReference type="Proteomes" id="UP001174936"/>
    </source>
</evidence>
<protein>
    <submittedName>
        <fullName evidence="2">Uncharacterized protein</fullName>
    </submittedName>
</protein>